<dbReference type="AlphaFoldDB" id="U9ULM8"/>
<dbReference type="VEuPathDB" id="FungiDB:RhiirFUN_016680"/>
<protein>
    <submittedName>
        <fullName evidence="1">Uncharacterized protein</fullName>
    </submittedName>
</protein>
<organism evidence="1">
    <name type="scientific">Rhizophagus irregularis (strain DAOM 181602 / DAOM 197198 / MUCL 43194)</name>
    <name type="common">Arbuscular mycorrhizal fungus</name>
    <name type="synonym">Glomus intraradices</name>
    <dbReference type="NCBI Taxonomy" id="747089"/>
    <lineage>
        <taxon>Eukaryota</taxon>
        <taxon>Fungi</taxon>
        <taxon>Fungi incertae sedis</taxon>
        <taxon>Mucoromycota</taxon>
        <taxon>Glomeromycotina</taxon>
        <taxon>Glomeromycetes</taxon>
        <taxon>Glomerales</taxon>
        <taxon>Glomeraceae</taxon>
        <taxon>Rhizophagus</taxon>
    </lineage>
</organism>
<accession>U9ULM8</accession>
<evidence type="ECO:0000313" key="1">
    <source>
        <dbReference type="EMBL" id="ESA21329.1"/>
    </source>
</evidence>
<dbReference type="EMBL" id="KI276512">
    <property type="protein sequence ID" value="ESA21329.1"/>
    <property type="molecule type" value="Genomic_DNA"/>
</dbReference>
<gene>
    <name evidence="1" type="ORF">GLOINDRAFT_17582</name>
</gene>
<dbReference type="VEuPathDB" id="FungiDB:RhiirFUN_016679"/>
<name>U9ULM8_RHIID</name>
<reference evidence="1" key="1">
    <citation type="submission" date="2013-07" db="EMBL/GenBank/DDBJ databases">
        <title>The genome of an arbuscular mycorrhizal fungus provides insights into the evolution of the oldest plant symbiosis.</title>
        <authorList>
            <consortium name="DOE Joint Genome Institute"/>
            <person name="Tisserant E."/>
            <person name="Malbreil M."/>
            <person name="Kuo A."/>
            <person name="Kohler A."/>
            <person name="Symeonidi A."/>
            <person name="Balestrini R."/>
            <person name="Charron P."/>
            <person name="Duensing N."/>
            <person name="Frei-dit-Frey N."/>
            <person name="Gianinazzi-Pearson V."/>
            <person name="Gilbert B."/>
            <person name="Handa Y."/>
            <person name="Hijri M."/>
            <person name="Kaul R."/>
            <person name="Kawaguchi M."/>
            <person name="Krajinski F."/>
            <person name="Lammers P."/>
            <person name="Lapierre D."/>
            <person name="Masclaux F.G."/>
            <person name="Murat C."/>
            <person name="Morin E."/>
            <person name="Ndikumana S."/>
            <person name="Pagni M."/>
            <person name="Petitpierre D."/>
            <person name="Requena N."/>
            <person name="Rosikiewicz P."/>
            <person name="Riley R."/>
            <person name="Saito K."/>
            <person name="San Clemente H."/>
            <person name="Shapiro H."/>
            <person name="van Tuinen D."/>
            <person name="Becard G."/>
            <person name="Bonfante P."/>
            <person name="Paszkowski U."/>
            <person name="Shachar-Hill Y."/>
            <person name="Young J.P."/>
            <person name="Sanders I.R."/>
            <person name="Henrissat B."/>
            <person name="Rensing S.A."/>
            <person name="Grigoriev I.V."/>
            <person name="Corradi N."/>
            <person name="Roux C."/>
            <person name="Martin F."/>
        </authorList>
    </citation>
    <scope>NUCLEOTIDE SEQUENCE</scope>
    <source>
        <strain evidence="1">DAOM 197198</strain>
    </source>
</reference>
<sequence>MNYIIYTTLNAFKESWPDIDTSVWDILAGRIRELLLCSECHELIFTNPQQKNITILTDRYMIHSVCLECPATKVKERNDISQIKASQDTKPLNHNSDMIKALIIKEQEALPLRHFAEPTISYLKNSTLHNNSQNDSGLRSRRNHLPLKISSIENDLISDPDIKQQTQDITNLQDMCSIKDISFEKALLGDREIGWRIQEKELSTSSHPISNNPVLSEQNAKIKALQIDIQPLIQELLIEPLEEDCVKVVNVEESTAIDQSFAIKLAYLYEKMKLTEIRTIQAKQDEIMSWYCYRSDATAPAKSKVRIPITPTNSSVSVNSSVIPYDARAPYINVTLKEYPYLSLYNSDRHNDRYEFKSSGLYSGCEKEHDKGKFLSNEKEIKINAPSEMISSDMSQANVSKT</sequence>
<proteinExistence type="predicted"/>
<dbReference type="HOGENOM" id="CLU_685395_0_0_1"/>